<name>A0A853EXU4_9MICO</name>
<dbReference type="Pfam" id="PF01757">
    <property type="entry name" value="Acyl_transf_3"/>
    <property type="match status" value="1"/>
</dbReference>
<dbReference type="PANTHER" id="PTHR23028:SF53">
    <property type="entry name" value="ACYL_TRANSF_3 DOMAIN-CONTAINING PROTEIN"/>
    <property type="match status" value="1"/>
</dbReference>
<dbReference type="GO" id="GO:0016747">
    <property type="term" value="F:acyltransferase activity, transferring groups other than amino-acyl groups"/>
    <property type="evidence" value="ECO:0007669"/>
    <property type="project" value="InterPro"/>
</dbReference>
<dbReference type="GO" id="GO:0009103">
    <property type="term" value="P:lipopolysaccharide biosynthetic process"/>
    <property type="evidence" value="ECO:0007669"/>
    <property type="project" value="TreeGrafter"/>
</dbReference>
<dbReference type="PANTHER" id="PTHR23028">
    <property type="entry name" value="ACETYLTRANSFERASE"/>
    <property type="match status" value="1"/>
</dbReference>
<feature type="domain" description="SGNH" evidence="3">
    <location>
        <begin position="496"/>
        <end position="712"/>
    </location>
</feature>
<feature type="transmembrane region" description="Helical" evidence="1">
    <location>
        <begin position="224"/>
        <end position="246"/>
    </location>
</feature>
<feature type="transmembrane region" description="Helical" evidence="1">
    <location>
        <begin position="170"/>
        <end position="187"/>
    </location>
</feature>
<proteinExistence type="predicted"/>
<feature type="transmembrane region" description="Helical" evidence="1">
    <location>
        <begin position="403"/>
        <end position="426"/>
    </location>
</feature>
<evidence type="ECO:0000313" key="4">
    <source>
        <dbReference type="EMBL" id="NYS94442.1"/>
    </source>
</evidence>
<dbReference type="InterPro" id="IPR043968">
    <property type="entry name" value="SGNH"/>
</dbReference>
<evidence type="ECO:0000259" key="3">
    <source>
        <dbReference type="Pfam" id="PF19040"/>
    </source>
</evidence>
<dbReference type="AlphaFoldDB" id="A0A853EXU4"/>
<keyword evidence="4" id="KW-0808">Transferase</keyword>
<comment type="caution">
    <text evidence="4">The sequence shown here is derived from an EMBL/GenBank/DDBJ whole genome shotgun (WGS) entry which is preliminary data.</text>
</comment>
<reference evidence="4 5" key="1">
    <citation type="submission" date="2020-07" db="EMBL/GenBank/DDBJ databases">
        <title>MOT database genomes.</title>
        <authorList>
            <person name="Joseph S."/>
            <person name="Aduse-Opoku J."/>
            <person name="Hashim A."/>
            <person name="Wade W."/>
            <person name="Curtis M."/>
        </authorList>
    </citation>
    <scope>NUCLEOTIDE SEQUENCE [LARGE SCALE GENOMIC DNA]</scope>
    <source>
        <strain evidence="4 5">DSM 100099</strain>
    </source>
</reference>
<feature type="transmembrane region" description="Helical" evidence="1">
    <location>
        <begin position="55"/>
        <end position="76"/>
    </location>
</feature>
<keyword evidence="5" id="KW-1185">Reference proteome</keyword>
<sequence length="722" mass="76168">MSGLAGTPAPSAVTAAAAGGAGGARPRRRADIQGLRAVAVLLVVAYHLRPSFVPGGFVGVDVFFVISGFLIIGSLGREASETGRVRLARFYAHRARRLLPASALVIVVTVLLSVVLLPMTRWSEISGSALASVFSVQNLVLAFGSSQYEAASQAVSPFQHFWSLSIEEQFYLVVPLLVVVTYAVGVVRRRALRSVAPLVLVLGLVGLASFAWSLWFSGRAEGAAAYYSTLTRVWELVLGGLVALLLPRLTSGRLTWTTRSAVGWIGLALVAASALLLDGVEGFPGAVALVPTVGTALVLLSGSGERQGRLSANALLSTRVPVYIGDISYSLYLWHWPVIVFFAAWTGSVWISGVQGLGLLAASLLISAASTRWVENRFRRPWTLPARSPAARHGRSVRPVRDVASVGLALSLVVLVASAATVPGLYVERERRAAEAALADVGVDPLYPGARALGAGGVPPAQVAPVIPDPVVATEDLPVVYRDGCNALDVAAIAASTTECRYGSASPTAPSMVLLGDSHAAQYVAPLSAIAASQGRSLLVLFKDGCPFSLDLGRWPEQSCVDHNRQVLQMLATERPDVAVVANLSEVGYLEALQWSWPDDATAVSGFQQAWTPLVDAGTKVFYVRPLPFPSFDGPGCIAQNGRDSATCSSDRTAALQQVSRGADAAEQIAGVRTIDLVDDVCAPTACRAVEGNVLVFRDNHLTETYARTLEGTLQEQMAETG</sequence>
<evidence type="ECO:0000313" key="5">
    <source>
        <dbReference type="Proteomes" id="UP000561011"/>
    </source>
</evidence>
<feature type="transmembrane region" description="Helical" evidence="1">
    <location>
        <begin position="97"/>
        <end position="117"/>
    </location>
</feature>
<feature type="transmembrane region" description="Helical" evidence="1">
    <location>
        <begin position="199"/>
        <end position="218"/>
    </location>
</feature>
<accession>A0A853EXU4</accession>
<feature type="domain" description="Acyltransferase 3" evidence="2">
    <location>
        <begin position="30"/>
        <end position="369"/>
    </location>
</feature>
<keyword evidence="1" id="KW-0472">Membrane</keyword>
<dbReference type="Proteomes" id="UP000561011">
    <property type="component" value="Unassembled WGS sequence"/>
</dbReference>
<dbReference type="RefSeq" id="WP_179913834.1">
    <property type="nucleotide sequence ID" value="NZ_JACBYE010000034.1"/>
</dbReference>
<feature type="transmembrane region" description="Helical" evidence="1">
    <location>
        <begin position="283"/>
        <end position="302"/>
    </location>
</feature>
<dbReference type="InterPro" id="IPR002656">
    <property type="entry name" value="Acyl_transf_3_dom"/>
</dbReference>
<dbReference type="Pfam" id="PF19040">
    <property type="entry name" value="SGNH"/>
    <property type="match status" value="1"/>
</dbReference>
<feature type="transmembrane region" description="Helical" evidence="1">
    <location>
        <begin position="323"/>
        <end position="344"/>
    </location>
</feature>
<keyword evidence="4" id="KW-0012">Acyltransferase</keyword>
<feature type="transmembrane region" description="Helical" evidence="1">
    <location>
        <begin position="350"/>
        <end position="370"/>
    </location>
</feature>
<dbReference type="GO" id="GO:0016020">
    <property type="term" value="C:membrane"/>
    <property type="evidence" value="ECO:0007669"/>
    <property type="project" value="TreeGrafter"/>
</dbReference>
<keyword evidence="1" id="KW-0812">Transmembrane</keyword>
<evidence type="ECO:0000256" key="1">
    <source>
        <dbReference type="SAM" id="Phobius"/>
    </source>
</evidence>
<evidence type="ECO:0000259" key="2">
    <source>
        <dbReference type="Pfam" id="PF01757"/>
    </source>
</evidence>
<protein>
    <submittedName>
        <fullName evidence="4">Acyltransferase</fullName>
    </submittedName>
</protein>
<dbReference type="EMBL" id="JACBYE010000034">
    <property type="protein sequence ID" value="NYS94442.1"/>
    <property type="molecule type" value="Genomic_DNA"/>
</dbReference>
<keyword evidence="1" id="KW-1133">Transmembrane helix</keyword>
<feature type="transmembrane region" description="Helical" evidence="1">
    <location>
        <begin position="258"/>
        <end position="277"/>
    </location>
</feature>
<organism evidence="4 5">
    <name type="scientific">Sanguibacter inulinus</name>
    <dbReference type="NCBI Taxonomy" id="60922"/>
    <lineage>
        <taxon>Bacteria</taxon>
        <taxon>Bacillati</taxon>
        <taxon>Actinomycetota</taxon>
        <taxon>Actinomycetes</taxon>
        <taxon>Micrococcales</taxon>
        <taxon>Sanguibacteraceae</taxon>
        <taxon>Sanguibacter</taxon>
    </lineage>
</organism>
<gene>
    <name evidence="4" type="ORF">HZZ10_13055</name>
</gene>
<dbReference type="InterPro" id="IPR050879">
    <property type="entry name" value="Acyltransferase_3"/>
</dbReference>